<reference evidence="1 2" key="2">
    <citation type="journal article" date="2022" name="Mol. Ecol. Resour.">
        <title>The genomes of chicory, endive, great burdock and yacon provide insights into Asteraceae paleo-polyploidization history and plant inulin production.</title>
        <authorList>
            <person name="Fan W."/>
            <person name="Wang S."/>
            <person name="Wang H."/>
            <person name="Wang A."/>
            <person name="Jiang F."/>
            <person name="Liu H."/>
            <person name="Zhao H."/>
            <person name="Xu D."/>
            <person name="Zhang Y."/>
        </authorList>
    </citation>
    <scope>NUCLEOTIDE SEQUENCE [LARGE SCALE GENOMIC DNA]</scope>
    <source>
        <strain evidence="2">cv. Yunnan</strain>
        <tissue evidence="1">Leaves</tissue>
    </source>
</reference>
<name>A0ACB9BU49_9ASTR</name>
<accession>A0ACB9BU49</accession>
<organism evidence="1 2">
    <name type="scientific">Smallanthus sonchifolius</name>
    <dbReference type="NCBI Taxonomy" id="185202"/>
    <lineage>
        <taxon>Eukaryota</taxon>
        <taxon>Viridiplantae</taxon>
        <taxon>Streptophyta</taxon>
        <taxon>Embryophyta</taxon>
        <taxon>Tracheophyta</taxon>
        <taxon>Spermatophyta</taxon>
        <taxon>Magnoliopsida</taxon>
        <taxon>eudicotyledons</taxon>
        <taxon>Gunneridae</taxon>
        <taxon>Pentapetalae</taxon>
        <taxon>asterids</taxon>
        <taxon>campanulids</taxon>
        <taxon>Asterales</taxon>
        <taxon>Asteraceae</taxon>
        <taxon>Asteroideae</taxon>
        <taxon>Heliantheae alliance</taxon>
        <taxon>Millerieae</taxon>
        <taxon>Smallanthus</taxon>
    </lineage>
</organism>
<protein>
    <submittedName>
        <fullName evidence="1">Uncharacterized protein</fullName>
    </submittedName>
</protein>
<evidence type="ECO:0000313" key="2">
    <source>
        <dbReference type="Proteomes" id="UP001056120"/>
    </source>
</evidence>
<dbReference type="EMBL" id="CM042039">
    <property type="protein sequence ID" value="KAI3725512.1"/>
    <property type="molecule type" value="Genomic_DNA"/>
</dbReference>
<proteinExistence type="predicted"/>
<gene>
    <name evidence="1" type="ORF">L1987_65302</name>
</gene>
<evidence type="ECO:0000313" key="1">
    <source>
        <dbReference type="EMBL" id="KAI3725512.1"/>
    </source>
</evidence>
<comment type="caution">
    <text evidence="1">The sequence shown here is derived from an EMBL/GenBank/DDBJ whole genome shotgun (WGS) entry which is preliminary data.</text>
</comment>
<dbReference type="Proteomes" id="UP001056120">
    <property type="component" value="Linkage Group LG22"/>
</dbReference>
<sequence length="262" mass="28987">MDQQKSSSKSKNTIVKFAKSSLSFQNPPIYSPTKDKRSSEKPHKSHLAGRKIKNNQDNTVVYEPTSPRVSCMGQVKCKYSTRAGNKPPAGKFLRLTSATPERIQLQTVEDDHDQQPALKNESKSKKKLGFKKLFGGVIITPAGGGGRRKPDAGNIISKAPLYLDKAPSLSMMKRFSNGRDKLSDVDWSKSGAGVDSGDRRYDSDEESDDENVIVPSSAPVVMRNPLGFDDKFVRVVAGNTEPRKEINLWKRRTMPQQASSFA</sequence>
<reference evidence="2" key="1">
    <citation type="journal article" date="2022" name="Mol. Ecol. Resour.">
        <title>The genomes of chicory, endive, great burdock and yacon provide insights into Asteraceae palaeo-polyploidization history and plant inulin production.</title>
        <authorList>
            <person name="Fan W."/>
            <person name="Wang S."/>
            <person name="Wang H."/>
            <person name="Wang A."/>
            <person name="Jiang F."/>
            <person name="Liu H."/>
            <person name="Zhao H."/>
            <person name="Xu D."/>
            <person name="Zhang Y."/>
        </authorList>
    </citation>
    <scope>NUCLEOTIDE SEQUENCE [LARGE SCALE GENOMIC DNA]</scope>
    <source>
        <strain evidence="2">cv. Yunnan</strain>
    </source>
</reference>
<keyword evidence="2" id="KW-1185">Reference proteome</keyword>